<sequence>MITRLESRLVTDEELDAEVKTIYTMVRTLERRCMEAISGQPSFPAGRQCENSLNDEQFQAITAMHRAVLDEYGDFFLATQYPRAPPAFKRLPLEYCMPARLWAIGIHGLLEFLRHKLPASEEHIEAFIQVAYQMLAQISDAAPNFECTWKECMGDLARYRMAIESKDCRVKEAWTDTARELYSWCSEQDPAVGRLYHHRGVL</sequence>
<proteinExistence type="predicted"/>
<name>A0A6A6NMI2_9PEZI</name>
<dbReference type="Proteomes" id="UP000799766">
    <property type="component" value="Unassembled WGS sequence"/>
</dbReference>
<organism evidence="1 2">
    <name type="scientific">Lineolata rhizophorae</name>
    <dbReference type="NCBI Taxonomy" id="578093"/>
    <lineage>
        <taxon>Eukaryota</taxon>
        <taxon>Fungi</taxon>
        <taxon>Dikarya</taxon>
        <taxon>Ascomycota</taxon>
        <taxon>Pezizomycotina</taxon>
        <taxon>Dothideomycetes</taxon>
        <taxon>Dothideomycetes incertae sedis</taxon>
        <taxon>Lineolatales</taxon>
        <taxon>Lineolataceae</taxon>
        <taxon>Lineolata</taxon>
    </lineage>
</organism>
<dbReference type="Gene3D" id="1.25.40.10">
    <property type="entry name" value="Tetratricopeptide repeat domain"/>
    <property type="match status" value="1"/>
</dbReference>
<dbReference type="EMBL" id="MU001707">
    <property type="protein sequence ID" value="KAF2452544.1"/>
    <property type="molecule type" value="Genomic_DNA"/>
</dbReference>
<dbReference type="OrthoDB" id="2017974at2759"/>
<feature type="non-terminal residue" evidence="1">
    <location>
        <position position="202"/>
    </location>
</feature>
<protein>
    <submittedName>
        <fullName evidence="1">Uncharacterized protein</fullName>
    </submittedName>
</protein>
<evidence type="ECO:0000313" key="1">
    <source>
        <dbReference type="EMBL" id="KAF2452544.1"/>
    </source>
</evidence>
<accession>A0A6A6NMI2</accession>
<gene>
    <name evidence="1" type="ORF">BDY21DRAFT_259990</name>
</gene>
<dbReference type="AlphaFoldDB" id="A0A6A6NMI2"/>
<dbReference type="SUPFAM" id="SSF48452">
    <property type="entry name" value="TPR-like"/>
    <property type="match status" value="1"/>
</dbReference>
<dbReference type="InterPro" id="IPR011990">
    <property type="entry name" value="TPR-like_helical_dom_sf"/>
</dbReference>
<keyword evidence="2" id="KW-1185">Reference proteome</keyword>
<evidence type="ECO:0000313" key="2">
    <source>
        <dbReference type="Proteomes" id="UP000799766"/>
    </source>
</evidence>
<reference evidence="1" key="1">
    <citation type="journal article" date="2020" name="Stud. Mycol.">
        <title>101 Dothideomycetes genomes: a test case for predicting lifestyles and emergence of pathogens.</title>
        <authorList>
            <person name="Haridas S."/>
            <person name="Albert R."/>
            <person name="Binder M."/>
            <person name="Bloem J."/>
            <person name="Labutti K."/>
            <person name="Salamov A."/>
            <person name="Andreopoulos B."/>
            <person name="Baker S."/>
            <person name="Barry K."/>
            <person name="Bills G."/>
            <person name="Bluhm B."/>
            <person name="Cannon C."/>
            <person name="Castanera R."/>
            <person name="Culley D."/>
            <person name="Daum C."/>
            <person name="Ezra D."/>
            <person name="Gonzalez J."/>
            <person name="Henrissat B."/>
            <person name="Kuo A."/>
            <person name="Liang C."/>
            <person name="Lipzen A."/>
            <person name="Lutzoni F."/>
            <person name="Magnuson J."/>
            <person name="Mondo S."/>
            <person name="Nolan M."/>
            <person name="Ohm R."/>
            <person name="Pangilinan J."/>
            <person name="Park H.-J."/>
            <person name="Ramirez L."/>
            <person name="Alfaro M."/>
            <person name="Sun H."/>
            <person name="Tritt A."/>
            <person name="Yoshinaga Y."/>
            <person name="Zwiers L.-H."/>
            <person name="Turgeon B."/>
            <person name="Goodwin S."/>
            <person name="Spatafora J."/>
            <person name="Crous P."/>
            <person name="Grigoriev I."/>
        </authorList>
    </citation>
    <scope>NUCLEOTIDE SEQUENCE</scope>
    <source>
        <strain evidence="1">ATCC 16933</strain>
    </source>
</reference>